<dbReference type="Gene3D" id="3.40.50.300">
    <property type="entry name" value="P-loop containing nucleotide triphosphate hydrolases"/>
    <property type="match status" value="1"/>
</dbReference>
<dbReference type="OrthoDB" id="9802264at2"/>
<evidence type="ECO:0000256" key="1">
    <source>
        <dbReference type="ARBA" id="ARBA00022448"/>
    </source>
</evidence>
<dbReference type="GO" id="GO:0022857">
    <property type="term" value="F:transmembrane transporter activity"/>
    <property type="evidence" value="ECO:0007669"/>
    <property type="project" value="TreeGrafter"/>
</dbReference>
<dbReference type="CDD" id="cd03255">
    <property type="entry name" value="ABC_MJ0796_LolCDE_FtsE"/>
    <property type="match status" value="1"/>
</dbReference>
<name>A0A494WN64_CLOS5</name>
<dbReference type="GO" id="GO:0005524">
    <property type="term" value="F:ATP binding"/>
    <property type="evidence" value="ECO:0007669"/>
    <property type="project" value="UniProtKB-KW"/>
</dbReference>
<dbReference type="AlphaFoldDB" id="A0A494WN64"/>
<dbReference type="GO" id="GO:0098796">
    <property type="term" value="C:membrane protein complex"/>
    <property type="evidence" value="ECO:0007669"/>
    <property type="project" value="UniProtKB-ARBA"/>
</dbReference>
<evidence type="ECO:0000256" key="3">
    <source>
        <dbReference type="ARBA" id="ARBA00022840"/>
    </source>
</evidence>
<reference evidence="5 6" key="1">
    <citation type="journal article" date="2019" name="Appl. Environ. Microbiol.">
        <title>Clostridium scindens ATCC 35704: integration of nutritional requirements, the complete genome sequence, and global transcriptional responses to bile acids.</title>
        <authorList>
            <person name="Devendran S."/>
            <person name="Shrestha R."/>
            <person name="Alves J.M.P."/>
            <person name="Wolf P.G."/>
            <person name="Ly L."/>
            <person name="Hernandez A.G."/>
            <person name="Mendez-Garcia C."/>
            <person name="Inboden A."/>
            <person name="Wiley J."/>
            <person name="Paul O."/>
            <person name="Allen A."/>
            <person name="Springer E."/>
            <person name="Wright C.L."/>
            <person name="Fields C.J."/>
            <person name="Daniel S.L."/>
            <person name="Ridlon J.M."/>
        </authorList>
    </citation>
    <scope>NUCLEOTIDE SEQUENCE [LARGE SCALE GENOMIC DNA]</scope>
    <source>
        <strain evidence="5 6">ATCC 35704</strain>
    </source>
</reference>
<dbReference type="InterPro" id="IPR003593">
    <property type="entry name" value="AAA+_ATPase"/>
</dbReference>
<dbReference type="EMBL" id="CP036170">
    <property type="protein sequence ID" value="QBF75059.1"/>
    <property type="molecule type" value="Genomic_DNA"/>
</dbReference>
<keyword evidence="1" id="KW-0813">Transport</keyword>
<dbReference type="Pfam" id="PF00005">
    <property type="entry name" value="ABC_tran"/>
    <property type="match status" value="1"/>
</dbReference>
<evidence type="ECO:0000256" key="2">
    <source>
        <dbReference type="ARBA" id="ARBA00022741"/>
    </source>
</evidence>
<evidence type="ECO:0000259" key="4">
    <source>
        <dbReference type="PROSITE" id="PS50893"/>
    </source>
</evidence>
<dbReference type="GeneID" id="62696666"/>
<keyword evidence="3 5" id="KW-0067">ATP-binding</keyword>
<dbReference type="FunFam" id="3.40.50.300:FF:000032">
    <property type="entry name" value="Export ABC transporter ATP-binding protein"/>
    <property type="match status" value="1"/>
</dbReference>
<proteinExistence type="predicted"/>
<dbReference type="InterPro" id="IPR027417">
    <property type="entry name" value="P-loop_NTPase"/>
</dbReference>
<dbReference type="InterPro" id="IPR015854">
    <property type="entry name" value="ABC_transpr_LolD-like"/>
</dbReference>
<sequence length="251" mass="27729">MLKVEHLAKSYQTGSQVYPVLKDISLEVEKGEFVAVMGPSGSGKTTLLNCISCFIPYEDGSILLAGKDLSGLKEEGLAKVRNQSMGFVFQDFMLLDGLSVFENICLPQIIAKRPIPQMEAKARHICRLFGIEKIMEKYPADISGGEKQRTAVARALMNQPYVILADEPTGNLDSKSCKAVIDAFLQARSEMDATIFMVTHDSYAASFCDRVIVLKDGKVHGELKRTGTRRAFMDELLDTIRELGGDSHDDE</sequence>
<organism evidence="5 6">
    <name type="scientific">Clostridium scindens (strain ATCC 35704 / DSM 5676 / VPI 13733 / 19)</name>
    <dbReference type="NCBI Taxonomy" id="411468"/>
    <lineage>
        <taxon>Bacteria</taxon>
        <taxon>Bacillati</taxon>
        <taxon>Bacillota</taxon>
        <taxon>Clostridia</taxon>
        <taxon>Lachnospirales</taxon>
        <taxon>Lachnospiraceae</taxon>
    </lineage>
</organism>
<dbReference type="InterPro" id="IPR003439">
    <property type="entry name" value="ABC_transporter-like_ATP-bd"/>
</dbReference>
<dbReference type="KEGG" id="csci:HDCHBGLK_02468"/>
<dbReference type="SUPFAM" id="SSF52540">
    <property type="entry name" value="P-loop containing nucleoside triphosphate hydrolases"/>
    <property type="match status" value="1"/>
</dbReference>
<gene>
    <name evidence="5" type="primary">yxdL_1</name>
    <name evidence="5" type="ORF">HDCHBGLK_02468</name>
</gene>
<dbReference type="PROSITE" id="PS50893">
    <property type="entry name" value="ABC_TRANSPORTER_2"/>
    <property type="match status" value="1"/>
</dbReference>
<protein>
    <submittedName>
        <fullName evidence="5">ABC transporter ATP-binding protein YxdL</fullName>
    </submittedName>
</protein>
<feature type="domain" description="ABC transporter" evidence="4">
    <location>
        <begin position="2"/>
        <end position="241"/>
    </location>
</feature>
<dbReference type="InterPro" id="IPR017911">
    <property type="entry name" value="MacB-like_ATP-bd"/>
</dbReference>
<evidence type="ECO:0000313" key="6">
    <source>
        <dbReference type="Proteomes" id="UP000289664"/>
    </source>
</evidence>
<dbReference type="RefSeq" id="WP_039909867.1">
    <property type="nucleotide sequence ID" value="NZ_CP036170.1"/>
</dbReference>
<dbReference type="GO" id="GO:0005886">
    <property type="term" value="C:plasma membrane"/>
    <property type="evidence" value="ECO:0007669"/>
    <property type="project" value="TreeGrafter"/>
</dbReference>
<keyword evidence="2" id="KW-0547">Nucleotide-binding</keyword>
<dbReference type="PANTHER" id="PTHR24220:SF674">
    <property type="entry name" value="BACITRACIN EXPORT ATP-BINDING PROTEIN BCEA"/>
    <property type="match status" value="1"/>
</dbReference>
<dbReference type="Proteomes" id="UP000289664">
    <property type="component" value="Chromosome"/>
</dbReference>
<dbReference type="SMART" id="SM00382">
    <property type="entry name" value="AAA"/>
    <property type="match status" value="1"/>
</dbReference>
<accession>A0A494WN64</accession>
<dbReference type="PANTHER" id="PTHR24220">
    <property type="entry name" value="IMPORT ATP-BINDING PROTEIN"/>
    <property type="match status" value="1"/>
</dbReference>
<dbReference type="GO" id="GO:0016887">
    <property type="term" value="F:ATP hydrolysis activity"/>
    <property type="evidence" value="ECO:0007669"/>
    <property type="project" value="InterPro"/>
</dbReference>
<evidence type="ECO:0000313" key="5">
    <source>
        <dbReference type="EMBL" id="QBF75059.1"/>
    </source>
</evidence>
<keyword evidence="6" id="KW-1185">Reference proteome</keyword>